<reference evidence="1" key="1">
    <citation type="journal article" date="2022" name="bioRxiv">
        <title>Sequencing and chromosome-scale assembly of the giantPleurodeles waltlgenome.</title>
        <authorList>
            <person name="Brown T."/>
            <person name="Elewa A."/>
            <person name="Iarovenko S."/>
            <person name="Subramanian E."/>
            <person name="Araus A.J."/>
            <person name="Petzold A."/>
            <person name="Susuki M."/>
            <person name="Suzuki K.-i.T."/>
            <person name="Hayashi T."/>
            <person name="Toyoda A."/>
            <person name="Oliveira C."/>
            <person name="Osipova E."/>
            <person name="Leigh N.D."/>
            <person name="Simon A."/>
            <person name="Yun M.H."/>
        </authorList>
    </citation>
    <scope>NUCLEOTIDE SEQUENCE</scope>
    <source>
        <strain evidence="1">20211129_DDA</strain>
        <tissue evidence="1">Liver</tissue>
    </source>
</reference>
<proteinExistence type="predicted"/>
<feature type="non-terminal residue" evidence="1">
    <location>
        <position position="55"/>
    </location>
</feature>
<dbReference type="EMBL" id="JANPWB010000008">
    <property type="protein sequence ID" value="KAJ1163117.1"/>
    <property type="molecule type" value="Genomic_DNA"/>
</dbReference>
<evidence type="ECO:0000313" key="2">
    <source>
        <dbReference type="Proteomes" id="UP001066276"/>
    </source>
</evidence>
<evidence type="ECO:0000313" key="1">
    <source>
        <dbReference type="EMBL" id="KAJ1163117.1"/>
    </source>
</evidence>
<accession>A0AAV7SGC3</accession>
<sequence length="55" mass="6428">MPLGAWAPDYQERRAFDFARSPVSPWQISETRGNTHALTPFQYNLLRDYERAENG</sequence>
<gene>
    <name evidence="1" type="ORF">NDU88_003580</name>
</gene>
<dbReference type="Proteomes" id="UP001066276">
    <property type="component" value="Chromosome 4_2"/>
</dbReference>
<comment type="caution">
    <text evidence="1">The sequence shown here is derived from an EMBL/GenBank/DDBJ whole genome shotgun (WGS) entry which is preliminary data.</text>
</comment>
<keyword evidence="2" id="KW-1185">Reference proteome</keyword>
<name>A0AAV7SGC3_PLEWA</name>
<dbReference type="AlphaFoldDB" id="A0AAV7SGC3"/>
<organism evidence="1 2">
    <name type="scientific">Pleurodeles waltl</name>
    <name type="common">Iberian ribbed newt</name>
    <dbReference type="NCBI Taxonomy" id="8319"/>
    <lineage>
        <taxon>Eukaryota</taxon>
        <taxon>Metazoa</taxon>
        <taxon>Chordata</taxon>
        <taxon>Craniata</taxon>
        <taxon>Vertebrata</taxon>
        <taxon>Euteleostomi</taxon>
        <taxon>Amphibia</taxon>
        <taxon>Batrachia</taxon>
        <taxon>Caudata</taxon>
        <taxon>Salamandroidea</taxon>
        <taxon>Salamandridae</taxon>
        <taxon>Pleurodelinae</taxon>
        <taxon>Pleurodeles</taxon>
    </lineage>
</organism>
<protein>
    <submittedName>
        <fullName evidence="1">Uncharacterized protein</fullName>
    </submittedName>
</protein>